<reference evidence="1 2" key="1">
    <citation type="submission" date="2016-12" db="EMBL/GenBank/DDBJ databases">
        <title>Izhakiella australiana sp. nov. of genus Izhakiella isolated from Australian desert.</title>
        <authorList>
            <person name="Ji M."/>
        </authorList>
    </citation>
    <scope>NUCLEOTIDE SEQUENCE [LARGE SCALE GENOMIC DNA]</scope>
    <source>
        <strain evidence="1 2">D4N98</strain>
    </source>
</reference>
<evidence type="ECO:0000313" key="2">
    <source>
        <dbReference type="Proteomes" id="UP000190667"/>
    </source>
</evidence>
<accession>A0A1S8YJ08</accession>
<evidence type="ECO:0000313" key="1">
    <source>
        <dbReference type="EMBL" id="OON38807.1"/>
    </source>
</evidence>
<gene>
    <name evidence="1" type="ORF">BTJ39_17160</name>
</gene>
<keyword evidence="2" id="KW-1185">Reference proteome</keyword>
<sequence length="69" mass="7602">MLIESGVIESEIIDKLDGRDIVSEELLTLLIFSATVLTGFSERSLYTEALTGVRFGDAEAVSDEIPYMM</sequence>
<organism evidence="1 2">
    <name type="scientific">Izhakiella australiensis</name>
    <dbReference type="NCBI Taxonomy" id="1926881"/>
    <lineage>
        <taxon>Bacteria</taxon>
        <taxon>Pseudomonadati</taxon>
        <taxon>Pseudomonadota</taxon>
        <taxon>Gammaproteobacteria</taxon>
        <taxon>Enterobacterales</taxon>
        <taxon>Erwiniaceae</taxon>
        <taxon>Izhakiella</taxon>
    </lineage>
</organism>
<dbReference type="AlphaFoldDB" id="A0A1S8YJ08"/>
<dbReference type="EMBL" id="MRUL01000013">
    <property type="protein sequence ID" value="OON38807.1"/>
    <property type="molecule type" value="Genomic_DNA"/>
</dbReference>
<dbReference type="Proteomes" id="UP000190667">
    <property type="component" value="Unassembled WGS sequence"/>
</dbReference>
<proteinExistence type="predicted"/>
<protein>
    <submittedName>
        <fullName evidence="1">Uncharacterized protein</fullName>
    </submittedName>
</protein>
<comment type="caution">
    <text evidence="1">The sequence shown here is derived from an EMBL/GenBank/DDBJ whole genome shotgun (WGS) entry which is preliminary data.</text>
</comment>
<name>A0A1S8YJ08_9GAMM</name>